<dbReference type="Proteomes" id="UP000475862">
    <property type="component" value="Unassembled WGS sequence"/>
</dbReference>
<accession>A0A6G0SZH2</accession>
<sequence length="287" mass="33360">MAMLYVQEFENSELAWFGFLHLMCLPSIAPRQFGKLVSINYAFTDEKIEDLVLSKSKKCLHLYFSHPHCPGPLMALIQNLQILNGVMNVCEINHIAYSIGPQILNDGLRTIGILDSEQSDECIDFTMMYVFFLCLCYSITSRNNASISNFGDGFDGKFSRKSRKTGIFTQNQFSTESIFLYGCNSKTNHCKYLKFSPNTENFNIYANFFLKCRVDNIFLAQSKYLNILYKVPHMHNFFLLAFEVQIVTKIRQNHEYLQIILLTNHLRSESFFVYNDTYHCIQNKLHV</sequence>
<evidence type="ECO:0000313" key="2">
    <source>
        <dbReference type="Proteomes" id="UP000475862"/>
    </source>
</evidence>
<gene>
    <name evidence="1" type="ORF">AGLY_016522</name>
</gene>
<dbReference type="AlphaFoldDB" id="A0A6G0SZH2"/>
<protein>
    <submittedName>
        <fullName evidence="1">Uncharacterized protein</fullName>
    </submittedName>
</protein>
<proteinExistence type="predicted"/>
<evidence type="ECO:0000313" key="1">
    <source>
        <dbReference type="EMBL" id="KAE9523081.1"/>
    </source>
</evidence>
<name>A0A6G0SZH2_APHGL</name>
<comment type="caution">
    <text evidence="1">The sequence shown here is derived from an EMBL/GenBank/DDBJ whole genome shotgun (WGS) entry which is preliminary data.</text>
</comment>
<keyword evidence="2" id="KW-1185">Reference proteome</keyword>
<dbReference type="EMBL" id="VYZN01000354">
    <property type="protein sequence ID" value="KAE9523081.1"/>
    <property type="molecule type" value="Genomic_DNA"/>
</dbReference>
<reference evidence="1 2" key="1">
    <citation type="submission" date="2019-08" db="EMBL/GenBank/DDBJ databases">
        <title>The genome of the soybean aphid Biotype 1, its phylome, world population structure and adaptation to the North American continent.</title>
        <authorList>
            <person name="Giordano R."/>
            <person name="Donthu R.K."/>
            <person name="Hernandez A.G."/>
            <person name="Wright C.L."/>
            <person name="Zimin A.V."/>
        </authorList>
    </citation>
    <scope>NUCLEOTIDE SEQUENCE [LARGE SCALE GENOMIC DNA]</scope>
    <source>
        <tissue evidence="1">Whole aphids</tissue>
    </source>
</reference>
<organism evidence="1 2">
    <name type="scientific">Aphis glycines</name>
    <name type="common">Soybean aphid</name>
    <dbReference type="NCBI Taxonomy" id="307491"/>
    <lineage>
        <taxon>Eukaryota</taxon>
        <taxon>Metazoa</taxon>
        <taxon>Ecdysozoa</taxon>
        <taxon>Arthropoda</taxon>
        <taxon>Hexapoda</taxon>
        <taxon>Insecta</taxon>
        <taxon>Pterygota</taxon>
        <taxon>Neoptera</taxon>
        <taxon>Paraneoptera</taxon>
        <taxon>Hemiptera</taxon>
        <taxon>Sternorrhyncha</taxon>
        <taxon>Aphidomorpha</taxon>
        <taxon>Aphidoidea</taxon>
        <taxon>Aphididae</taxon>
        <taxon>Aphidini</taxon>
        <taxon>Aphis</taxon>
        <taxon>Aphis</taxon>
    </lineage>
</organism>